<comment type="caution">
    <text evidence="2">The sequence shown here is derived from an EMBL/GenBank/DDBJ whole genome shotgun (WGS) entry which is preliminary data.</text>
</comment>
<gene>
    <name evidence="2" type="ORF">FYK55_19685</name>
</gene>
<accession>A0A5M6D4A3</accession>
<name>A0A5M6D4A3_9BACT</name>
<sequence>MIALSCFIVSAVWKRATRERATPEFEPIRPAAVPDEVMRPAIDRLQDAKDWFESRPHGIIEFEVNKLRSAVADGTSHDWRARIVFDRSRVAVDILAKSATERVVFDGKEFRTMHRNGQSETYALHNRASSVSFRGLAFPSPGGLNPWWVRAHAIQFESDFRLDEDRNCFADGWLMHDGEECFVFHKTPPGSRYVIGKYDQRIRGIRHGGTRELFHDFHAVAPGIDWPLGKTGKRYRDGRLATVEETFITRFDFETEPPEDAFVLDFKPGCRVLDARSLPMRTYWQGDDAEQPATSNPPDDQDVDSVQPSGASADPSS</sequence>
<evidence type="ECO:0000256" key="1">
    <source>
        <dbReference type="SAM" id="MobiDB-lite"/>
    </source>
</evidence>
<feature type="region of interest" description="Disordered" evidence="1">
    <location>
        <begin position="284"/>
        <end position="317"/>
    </location>
</feature>
<organism evidence="2 3">
    <name type="scientific">Roseiconus nitratireducens</name>
    <dbReference type="NCBI Taxonomy" id="2605748"/>
    <lineage>
        <taxon>Bacteria</taxon>
        <taxon>Pseudomonadati</taxon>
        <taxon>Planctomycetota</taxon>
        <taxon>Planctomycetia</taxon>
        <taxon>Pirellulales</taxon>
        <taxon>Pirellulaceae</taxon>
        <taxon>Roseiconus</taxon>
    </lineage>
</organism>
<protein>
    <submittedName>
        <fullName evidence="2">Uncharacterized protein</fullName>
    </submittedName>
</protein>
<proteinExistence type="predicted"/>
<dbReference type="RefSeq" id="WP_150078156.1">
    <property type="nucleotide sequence ID" value="NZ_VWOX01000011.1"/>
</dbReference>
<dbReference type="EMBL" id="VWOX01000011">
    <property type="protein sequence ID" value="KAA5541112.1"/>
    <property type="molecule type" value="Genomic_DNA"/>
</dbReference>
<evidence type="ECO:0000313" key="2">
    <source>
        <dbReference type="EMBL" id="KAA5541112.1"/>
    </source>
</evidence>
<keyword evidence="3" id="KW-1185">Reference proteome</keyword>
<dbReference type="AlphaFoldDB" id="A0A5M6D4A3"/>
<evidence type="ECO:0000313" key="3">
    <source>
        <dbReference type="Proteomes" id="UP000324479"/>
    </source>
</evidence>
<reference evidence="2 3" key="1">
    <citation type="submission" date="2019-08" db="EMBL/GenBank/DDBJ databases">
        <authorList>
            <person name="Dhanesh K."/>
            <person name="Kumar G."/>
            <person name="Sasikala C."/>
            <person name="Venkata Ramana C."/>
        </authorList>
    </citation>
    <scope>NUCLEOTIDE SEQUENCE [LARGE SCALE GENOMIC DNA]</scope>
    <source>
        <strain evidence="2 3">JC645</strain>
    </source>
</reference>
<dbReference type="Proteomes" id="UP000324479">
    <property type="component" value="Unassembled WGS sequence"/>
</dbReference>